<organism evidence="4 5">
    <name type="scientific">Chitinophaga silvatica</name>
    <dbReference type="NCBI Taxonomy" id="2282649"/>
    <lineage>
        <taxon>Bacteria</taxon>
        <taxon>Pseudomonadati</taxon>
        <taxon>Bacteroidota</taxon>
        <taxon>Chitinophagia</taxon>
        <taxon>Chitinophagales</taxon>
        <taxon>Chitinophagaceae</taxon>
        <taxon>Chitinophaga</taxon>
    </lineage>
</organism>
<evidence type="ECO:0000313" key="5">
    <source>
        <dbReference type="Proteomes" id="UP000260644"/>
    </source>
</evidence>
<evidence type="ECO:0000256" key="1">
    <source>
        <dbReference type="ARBA" id="ARBA00010702"/>
    </source>
</evidence>
<feature type="binding site" evidence="3">
    <location>
        <position position="268"/>
    </location>
    <ligand>
        <name>Mg(2+)</name>
        <dbReference type="ChEBI" id="CHEBI:18420"/>
        <label>1</label>
    </ligand>
</feature>
<feature type="binding site" evidence="3">
    <location>
        <position position="54"/>
    </location>
    <ligand>
        <name>Mg(2+)</name>
        <dbReference type="ChEBI" id="CHEBI:18420"/>
        <label>1</label>
    </ligand>
</feature>
<dbReference type="InterPro" id="IPR036705">
    <property type="entry name" value="Ribosyl_crysJ1_sf"/>
</dbReference>
<keyword evidence="2 4" id="KW-0378">Hydrolase</keyword>
<evidence type="ECO:0000256" key="2">
    <source>
        <dbReference type="ARBA" id="ARBA00022801"/>
    </source>
</evidence>
<proteinExistence type="inferred from homology"/>
<dbReference type="GO" id="GO:0016787">
    <property type="term" value="F:hydrolase activity"/>
    <property type="evidence" value="ECO:0007669"/>
    <property type="project" value="UniProtKB-KW"/>
</dbReference>
<comment type="cofactor">
    <cofactor evidence="3">
        <name>Mg(2+)</name>
        <dbReference type="ChEBI" id="CHEBI:18420"/>
    </cofactor>
    <text evidence="3">Binds 2 magnesium ions per subunit.</text>
</comment>
<feature type="binding site" evidence="3">
    <location>
        <position position="53"/>
    </location>
    <ligand>
        <name>Mg(2+)</name>
        <dbReference type="ChEBI" id="CHEBI:18420"/>
        <label>1</label>
    </ligand>
</feature>
<gene>
    <name evidence="4" type="ORF">DVR12_20855</name>
</gene>
<dbReference type="SUPFAM" id="SSF101478">
    <property type="entry name" value="ADP-ribosylglycohydrolase"/>
    <property type="match status" value="1"/>
</dbReference>
<keyword evidence="3" id="KW-0460">Magnesium</keyword>
<keyword evidence="3" id="KW-0479">Metal-binding</keyword>
<dbReference type="PANTHER" id="PTHR16222:SF24">
    <property type="entry name" value="ADP-RIBOSYLHYDROLASE ARH3"/>
    <property type="match status" value="1"/>
</dbReference>
<dbReference type="RefSeq" id="WP_116977802.1">
    <property type="nucleotide sequence ID" value="NZ_QPMM01000011.1"/>
</dbReference>
<feature type="binding site" evidence="3">
    <location>
        <position position="265"/>
    </location>
    <ligand>
        <name>Mg(2+)</name>
        <dbReference type="ChEBI" id="CHEBI:18420"/>
        <label>1</label>
    </ligand>
</feature>
<name>A0A3E1Y6B6_9BACT</name>
<reference evidence="4 5" key="1">
    <citation type="submission" date="2018-07" db="EMBL/GenBank/DDBJ databases">
        <title>Chitinophaga K2CV101002-2 sp. nov., isolated from a monsoon evergreen broad-leaved forest soil.</title>
        <authorList>
            <person name="Lv Y."/>
        </authorList>
    </citation>
    <scope>NUCLEOTIDE SEQUENCE [LARGE SCALE GENOMIC DNA]</scope>
    <source>
        <strain evidence="4 5">GDMCC 1.1288</strain>
    </source>
</reference>
<comment type="caution">
    <text evidence="4">The sequence shown here is derived from an EMBL/GenBank/DDBJ whole genome shotgun (WGS) entry which is preliminary data.</text>
</comment>
<accession>A0A3E1Y6B6</accession>
<comment type="similarity">
    <text evidence="1">Belongs to the ADP-ribosylglycohydrolase family.</text>
</comment>
<protein>
    <submittedName>
        <fullName evidence="4">ADP-ribosylglycohydrolase family protein</fullName>
    </submittedName>
</protein>
<dbReference type="OrthoDB" id="9798107at2"/>
<dbReference type="Gene3D" id="1.10.4080.10">
    <property type="entry name" value="ADP-ribosylation/Crystallin J1"/>
    <property type="match status" value="1"/>
</dbReference>
<evidence type="ECO:0000313" key="4">
    <source>
        <dbReference type="EMBL" id="RFS20242.1"/>
    </source>
</evidence>
<dbReference type="InterPro" id="IPR005502">
    <property type="entry name" value="Ribosyl_crysJ1"/>
</dbReference>
<dbReference type="EMBL" id="QPMM01000011">
    <property type="protein sequence ID" value="RFS20242.1"/>
    <property type="molecule type" value="Genomic_DNA"/>
</dbReference>
<feature type="binding site" evidence="3">
    <location>
        <position position="55"/>
    </location>
    <ligand>
        <name>Mg(2+)</name>
        <dbReference type="ChEBI" id="CHEBI:18420"/>
        <label>1</label>
    </ligand>
</feature>
<feature type="binding site" evidence="3">
    <location>
        <position position="267"/>
    </location>
    <ligand>
        <name>Mg(2+)</name>
        <dbReference type="ChEBI" id="CHEBI:18420"/>
        <label>1</label>
    </ligand>
</feature>
<dbReference type="Pfam" id="PF03747">
    <property type="entry name" value="ADP_ribosyl_GH"/>
    <property type="match status" value="1"/>
</dbReference>
<dbReference type="AlphaFoldDB" id="A0A3E1Y6B6"/>
<evidence type="ECO:0000256" key="3">
    <source>
        <dbReference type="PIRSR" id="PIRSR605502-1"/>
    </source>
</evidence>
<dbReference type="Proteomes" id="UP000260644">
    <property type="component" value="Unassembled WGS sequence"/>
</dbReference>
<keyword evidence="5" id="KW-1185">Reference proteome</keyword>
<dbReference type="InterPro" id="IPR050792">
    <property type="entry name" value="ADP-ribosylglycohydrolase"/>
</dbReference>
<sequence>MNINTIKSAFLGLAVGDALGVPVEFLRREVLKKSPVTEMRGFGTHTQPPGTWSDDSSLTFCLAAALTKGYDLQRLANYFTDWLYRNFWTPHGEIFDVGIATRQAIWRLKMGDIPILAGGNHESDNGNGSLMRILPLVFYMHNKSISERFYITKDVSSLTHRHIRSVIGCFYYLEFARELLNGTDKFKAYFNLQQQLLPFLQTQEIQEAELEKLNSLWKGDISLLDESLIRSSGYVLHTLEASIWCILTTSSYSEAVLKAVNLGEDTDTTGAVTGGLAGIIYGMEGIPSEWIDVLARKNDIEKLINEFGRSL</sequence>
<dbReference type="PANTHER" id="PTHR16222">
    <property type="entry name" value="ADP-RIBOSYLGLYCOHYDROLASE"/>
    <property type="match status" value="1"/>
</dbReference>
<dbReference type="GO" id="GO:0046872">
    <property type="term" value="F:metal ion binding"/>
    <property type="evidence" value="ECO:0007669"/>
    <property type="project" value="UniProtKB-KW"/>
</dbReference>